<keyword evidence="1" id="KW-0560">Oxidoreductase</keyword>
<dbReference type="Pfam" id="PF02525">
    <property type="entry name" value="Flavodoxin_2"/>
    <property type="match status" value="1"/>
</dbReference>
<keyword evidence="2" id="KW-0732">Signal</keyword>
<dbReference type="PANTHER" id="PTHR47307">
    <property type="entry name" value="GLUTATHIONE-REGULATED POTASSIUM-EFFLUX SYSTEM ANCILLARY PROTEIN KEFG"/>
    <property type="match status" value="1"/>
</dbReference>
<evidence type="ECO:0000256" key="1">
    <source>
        <dbReference type="ARBA" id="ARBA00023002"/>
    </source>
</evidence>
<dbReference type="RefSeq" id="WP_095896602.1">
    <property type="nucleotide sequence ID" value="NZ_CP022387.1"/>
</dbReference>
<evidence type="ECO:0000259" key="3">
    <source>
        <dbReference type="Pfam" id="PF02525"/>
    </source>
</evidence>
<gene>
    <name evidence="4" type="ORF">CGC58_10180</name>
</gene>
<evidence type="ECO:0000313" key="5">
    <source>
        <dbReference type="Proteomes" id="UP000217348"/>
    </source>
</evidence>
<reference evidence="5" key="1">
    <citation type="submission" date="2017-06" db="EMBL/GenBank/DDBJ databases">
        <title>Capnocytophaga spp. assemblies.</title>
        <authorList>
            <person name="Gulvik C.A."/>
        </authorList>
    </citation>
    <scope>NUCLEOTIDE SEQUENCE [LARGE SCALE GENOMIC DNA]</scope>
    <source>
        <strain evidence="5">H2177</strain>
    </source>
</reference>
<dbReference type="PANTHER" id="PTHR47307:SF1">
    <property type="entry name" value="GLUTATHIONE-REGULATED POTASSIUM-EFFLUX SYSTEM ANCILLARY PROTEIN KEFG"/>
    <property type="match status" value="1"/>
</dbReference>
<accession>A0A250FY82</accession>
<sequence length="220" mass="24829">MKSLKLSLLLLCVILASCANPNSENKKAITENSKPVVKVSETKILVISGHPDLSKSTANRIILSDLEKHFVNKISVRRLDEMYPDYKINIEAEEKSLLNADVVVLQFPFYWYGTPALLKKWIDDVLLGFFDGNTAGKFKGKKVIVSLTTGAPQEAYETPNQSVEAYLLPLQETFTVIGGEWLKPVFSYNYIPENQQAEKQAHTHAQSLIKQIEKIFQENK</sequence>
<dbReference type="GO" id="GO:0010181">
    <property type="term" value="F:FMN binding"/>
    <property type="evidence" value="ECO:0007669"/>
    <property type="project" value="TreeGrafter"/>
</dbReference>
<dbReference type="InterPro" id="IPR029039">
    <property type="entry name" value="Flavoprotein-like_sf"/>
</dbReference>
<name>A0A250FY82_9FLAO</name>
<organism evidence="4 5">
    <name type="scientific">Capnocytophaga stomatis</name>
    <dbReference type="NCBI Taxonomy" id="1848904"/>
    <lineage>
        <taxon>Bacteria</taxon>
        <taxon>Pseudomonadati</taxon>
        <taxon>Bacteroidota</taxon>
        <taxon>Flavobacteriia</taxon>
        <taxon>Flavobacteriales</taxon>
        <taxon>Flavobacteriaceae</taxon>
        <taxon>Capnocytophaga</taxon>
    </lineage>
</organism>
<dbReference type="GO" id="GO:0009055">
    <property type="term" value="F:electron transfer activity"/>
    <property type="evidence" value="ECO:0007669"/>
    <property type="project" value="TreeGrafter"/>
</dbReference>
<dbReference type="KEGG" id="csto:CGC58_10180"/>
<feature type="signal peptide" evidence="2">
    <location>
        <begin position="1"/>
        <end position="19"/>
    </location>
</feature>
<dbReference type="Gene3D" id="3.40.50.360">
    <property type="match status" value="1"/>
</dbReference>
<feature type="domain" description="Flavodoxin-like fold" evidence="3">
    <location>
        <begin position="42"/>
        <end position="206"/>
    </location>
</feature>
<dbReference type="OrthoDB" id="652200at2"/>
<dbReference type="Proteomes" id="UP000217348">
    <property type="component" value="Chromosome"/>
</dbReference>
<evidence type="ECO:0000313" key="4">
    <source>
        <dbReference type="EMBL" id="ATA90054.1"/>
    </source>
</evidence>
<protein>
    <submittedName>
        <fullName evidence="4">NAD(P)H dehydrogenase</fullName>
    </submittedName>
</protein>
<dbReference type="InterPro" id="IPR003680">
    <property type="entry name" value="Flavodoxin_fold"/>
</dbReference>
<dbReference type="EMBL" id="CP022387">
    <property type="protein sequence ID" value="ATA90054.1"/>
    <property type="molecule type" value="Genomic_DNA"/>
</dbReference>
<dbReference type="PROSITE" id="PS51257">
    <property type="entry name" value="PROKAR_LIPOPROTEIN"/>
    <property type="match status" value="1"/>
</dbReference>
<dbReference type="InterPro" id="IPR046980">
    <property type="entry name" value="KefG/KefF"/>
</dbReference>
<evidence type="ECO:0000256" key="2">
    <source>
        <dbReference type="SAM" id="SignalP"/>
    </source>
</evidence>
<feature type="chain" id="PRO_5013100660" evidence="2">
    <location>
        <begin position="20"/>
        <end position="220"/>
    </location>
</feature>
<dbReference type="GO" id="GO:0003955">
    <property type="term" value="F:NAD(P)H dehydrogenase (quinone) activity"/>
    <property type="evidence" value="ECO:0007669"/>
    <property type="project" value="TreeGrafter"/>
</dbReference>
<proteinExistence type="predicted"/>
<dbReference type="SUPFAM" id="SSF52218">
    <property type="entry name" value="Flavoproteins"/>
    <property type="match status" value="1"/>
</dbReference>
<dbReference type="AlphaFoldDB" id="A0A250FY82"/>